<accession>A0ABT5Z3R4</accession>
<protein>
    <submittedName>
        <fullName evidence="2">Uncharacterized protein</fullName>
    </submittedName>
</protein>
<comment type="caution">
    <text evidence="2">The sequence shown here is derived from an EMBL/GenBank/DDBJ whole genome shotgun (WGS) entry which is preliminary data.</text>
</comment>
<organism evidence="2 3">
    <name type="scientific">Streptantibioticus ferralitis</name>
    <dbReference type="NCBI Taxonomy" id="236510"/>
    <lineage>
        <taxon>Bacteria</taxon>
        <taxon>Bacillati</taxon>
        <taxon>Actinomycetota</taxon>
        <taxon>Actinomycetes</taxon>
        <taxon>Kitasatosporales</taxon>
        <taxon>Streptomycetaceae</taxon>
        <taxon>Streptantibioticus</taxon>
    </lineage>
</organism>
<reference evidence="2 3" key="1">
    <citation type="submission" date="2023-03" db="EMBL/GenBank/DDBJ databases">
        <title>Draft genome sequence of type strain Streptomyces ferralitis JCM 14344.</title>
        <authorList>
            <person name="Klaysubun C."/>
            <person name="Duangmal K."/>
        </authorList>
    </citation>
    <scope>NUCLEOTIDE SEQUENCE [LARGE SCALE GENOMIC DNA]</scope>
    <source>
        <strain evidence="2 3">JCM 14344</strain>
    </source>
</reference>
<gene>
    <name evidence="2" type="ORF">P2L57_22250</name>
</gene>
<sequence length="67" mass="7439">MRELTPQKAGIRRRFGHDEAKIFYGLPPDGTVGDSDAAPTDRATCRAYTESQEKADHHPHGQTSPDF</sequence>
<name>A0ABT5Z3R4_9ACTN</name>
<keyword evidence="3" id="KW-1185">Reference proteome</keyword>
<evidence type="ECO:0000313" key="3">
    <source>
        <dbReference type="Proteomes" id="UP001220022"/>
    </source>
</evidence>
<feature type="region of interest" description="Disordered" evidence="1">
    <location>
        <begin position="47"/>
        <end position="67"/>
    </location>
</feature>
<dbReference type="RefSeq" id="WP_275817261.1">
    <property type="nucleotide sequence ID" value="NZ_JARHTQ010000015.1"/>
</dbReference>
<dbReference type="Proteomes" id="UP001220022">
    <property type="component" value="Unassembled WGS sequence"/>
</dbReference>
<evidence type="ECO:0000313" key="2">
    <source>
        <dbReference type="EMBL" id="MDF2258339.1"/>
    </source>
</evidence>
<evidence type="ECO:0000256" key="1">
    <source>
        <dbReference type="SAM" id="MobiDB-lite"/>
    </source>
</evidence>
<proteinExistence type="predicted"/>
<dbReference type="EMBL" id="JARHTQ010000015">
    <property type="protein sequence ID" value="MDF2258339.1"/>
    <property type="molecule type" value="Genomic_DNA"/>
</dbReference>